<dbReference type="Proteomes" id="UP001168528">
    <property type="component" value="Unassembled WGS sequence"/>
</dbReference>
<comment type="caution">
    <text evidence="4">The sequence shown here is derived from an EMBL/GenBank/DDBJ whole genome shotgun (WGS) entry which is preliminary data.</text>
</comment>
<protein>
    <submittedName>
        <fullName evidence="4">4'-phosphopantetheinyl transferase superfamily protein</fullName>
    </submittedName>
</protein>
<feature type="domain" description="4'-phosphopantetheinyl transferase" evidence="3">
    <location>
        <begin position="104"/>
        <end position="196"/>
    </location>
</feature>
<keyword evidence="5" id="KW-1185">Reference proteome</keyword>
<evidence type="ECO:0000256" key="2">
    <source>
        <dbReference type="ARBA" id="ARBA00022679"/>
    </source>
</evidence>
<name>A0ABT8RGF5_9BACT</name>
<dbReference type="InterPro" id="IPR037143">
    <property type="entry name" value="4-PPantetheinyl_Trfase_dom_sf"/>
</dbReference>
<evidence type="ECO:0000256" key="1">
    <source>
        <dbReference type="ARBA" id="ARBA00010990"/>
    </source>
</evidence>
<dbReference type="Pfam" id="PF01648">
    <property type="entry name" value="ACPS"/>
    <property type="match status" value="1"/>
</dbReference>
<gene>
    <name evidence="4" type="ORF">Q0590_28340</name>
</gene>
<evidence type="ECO:0000313" key="5">
    <source>
        <dbReference type="Proteomes" id="UP001168528"/>
    </source>
</evidence>
<organism evidence="4 5">
    <name type="scientific">Rhodocytophaga aerolata</name>
    <dbReference type="NCBI Taxonomy" id="455078"/>
    <lineage>
        <taxon>Bacteria</taxon>
        <taxon>Pseudomonadati</taxon>
        <taxon>Bacteroidota</taxon>
        <taxon>Cytophagia</taxon>
        <taxon>Cytophagales</taxon>
        <taxon>Rhodocytophagaceae</taxon>
        <taxon>Rhodocytophaga</taxon>
    </lineage>
</organism>
<dbReference type="GO" id="GO:0016740">
    <property type="term" value="F:transferase activity"/>
    <property type="evidence" value="ECO:0007669"/>
    <property type="project" value="UniProtKB-KW"/>
</dbReference>
<evidence type="ECO:0000313" key="4">
    <source>
        <dbReference type="EMBL" id="MDO1450223.1"/>
    </source>
</evidence>
<dbReference type="InterPro" id="IPR050559">
    <property type="entry name" value="P-Pant_transferase_sf"/>
</dbReference>
<dbReference type="Gene3D" id="3.90.470.20">
    <property type="entry name" value="4'-phosphopantetheinyl transferase domain"/>
    <property type="match status" value="2"/>
</dbReference>
<comment type="similarity">
    <text evidence="1">Belongs to the P-Pant transferase superfamily. Gsp/Sfp/HetI/AcpT family.</text>
</comment>
<dbReference type="PANTHER" id="PTHR12215">
    <property type="entry name" value="PHOSPHOPANTETHEINE TRANSFERASE"/>
    <property type="match status" value="1"/>
</dbReference>
<dbReference type="EMBL" id="JAUKPO010000027">
    <property type="protein sequence ID" value="MDO1450223.1"/>
    <property type="molecule type" value="Genomic_DNA"/>
</dbReference>
<reference evidence="4" key="1">
    <citation type="submission" date="2023-07" db="EMBL/GenBank/DDBJ databases">
        <title>The genome sequence of Rhodocytophaga aerolata KACC 12507.</title>
        <authorList>
            <person name="Zhang X."/>
        </authorList>
    </citation>
    <scope>NUCLEOTIDE SEQUENCE</scope>
    <source>
        <strain evidence="4">KACC 12507</strain>
    </source>
</reference>
<proteinExistence type="inferred from homology"/>
<keyword evidence="2 4" id="KW-0808">Transferase</keyword>
<accession>A0ABT8RGF5</accession>
<evidence type="ECO:0000259" key="3">
    <source>
        <dbReference type="Pfam" id="PF01648"/>
    </source>
</evidence>
<dbReference type="SUPFAM" id="SSF56214">
    <property type="entry name" value="4'-phosphopantetheinyl transferase"/>
    <property type="match status" value="2"/>
</dbReference>
<dbReference type="RefSeq" id="WP_302041025.1">
    <property type="nucleotide sequence ID" value="NZ_JAUKPO010000027.1"/>
</dbReference>
<dbReference type="PANTHER" id="PTHR12215:SF10">
    <property type="entry name" value="L-AMINOADIPATE-SEMIALDEHYDE DEHYDROGENASE-PHOSPHOPANTETHEINYL TRANSFERASE"/>
    <property type="match status" value="1"/>
</dbReference>
<dbReference type="InterPro" id="IPR008278">
    <property type="entry name" value="4-PPantetheinyl_Trfase_dom"/>
</dbReference>
<sequence length="223" mass="26357">MSVLVLYTDYSYCMYESLLETYTNFLTQKIKDQVSTYRRWQDRQAFVLGKLLIWEGLKYHRYEEDCLSKLQLNHYGKAYIDSSVFFNLSHSGQYVICAFYKEEIGIDIEKIEQVDLDDFKTIFSEQEMNQLRVSLDPLTDFFRLWTVKESVIKAEGKGLSLPLQLINASKFGTVRVEKKTWYVKEINLFQNYCCAIATLSEPSSFFFEKVNFEIINERGRPFT</sequence>